<evidence type="ECO:0000256" key="3">
    <source>
        <dbReference type="ARBA" id="ARBA00022695"/>
    </source>
</evidence>
<evidence type="ECO:0000256" key="4">
    <source>
        <dbReference type="ARBA" id="ARBA00023027"/>
    </source>
</evidence>
<name>A0A9P5Z7C0_9AGAR</name>
<dbReference type="Pfam" id="PF00644">
    <property type="entry name" value="PARP"/>
    <property type="match status" value="1"/>
</dbReference>
<dbReference type="GO" id="GO:0003950">
    <property type="term" value="F:NAD+ poly-ADP-ribosyltransferase activity"/>
    <property type="evidence" value="ECO:0007669"/>
    <property type="project" value="InterPro"/>
</dbReference>
<dbReference type="CDD" id="cd23802">
    <property type="entry name" value="UBCc_UBE2Q"/>
    <property type="match status" value="1"/>
</dbReference>
<dbReference type="Pfam" id="PF00179">
    <property type="entry name" value="UQ_con"/>
    <property type="match status" value="1"/>
</dbReference>
<keyword evidence="1" id="KW-0328">Glycosyltransferase</keyword>
<protein>
    <recommendedName>
        <fullName evidence="6">UBC core domain-containing protein</fullName>
    </recommendedName>
</protein>
<accession>A0A9P5Z7C0</accession>
<evidence type="ECO:0000256" key="2">
    <source>
        <dbReference type="ARBA" id="ARBA00022679"/>
    </source>
</evidence>
<dbReference type="InterPro" id="IPR012317">
    <property type="entry name" value="Poly(ADP-ribose)pol_cat_dom"/>
</dbReference>
<dbReference type="AlphaFoldDB" id="A0A9P5Z7C0"/>
<keyword evidence="4" id="KW-0520">NAD</keyword>
<dbReference type="PANTHER" id="PTHR21328">
    <property type="entry name" value="POLY ADP-RIBOSE POLYMERASE FAMILY, MEMBER PARP"/>
    <property type="match status" value="1"/>
</dbReference>
<evidence type="ECO:0000256" key="5">
    <source>
        <dbReference type="SAM" id="MobiDB-lite"/>
    </source>
</evidence>
<dbReference type="Proteomes" id="UP000807469">
    <property type="component" value="Unassembled WGS sequence"/>
</dbReference>
<dbReference type="InterPro" id="IPR051838">
    <property type="entry name" value="ARTD_PARP"/>
</dbReference>
<dbReference type="SUPFAM" id="SSF56399">
    <property type="entry name" value="ADP-ribosylation"/>
    <property type="match status" value="1"/>
</dbReference>
<sequence>MSRATPQRNLKNADEDEWQSLGKPAPKRQKMSSDSDDDVNMDTSPTFAYDANRNAQLKGRRRFNADLSDIQEASLCGLVFSGLKLQKIQAGEDEGSVEIAIGKASEHILAANLLISDTSEYPKNHSLFCYSPDGDLSARLQRIVDEIAEEPPRPLGDTIAEIMASVARVIGNSAPKVQSANSSDASDEEMSDNEGYDAFDDYDGAATDDVEHHSILGKLQEDFVDIVATEYRPGFIGIGGNDFVISVSLPVITLANSIPPRALMAWDRRLLASSQHLTLLIGGFHGVYPVLEHDASYTSPAQRLGVSLSFKVGLSEKYKPGNENVKDIIRKHGLILQDAEDELRIQAELAAQRAKMGDCDSDYDEDEQLQAETAVQAEEEEVPDPGRFDRFSLSNSLESLMDQSFLKIIYLRRKFGLGWAGAELLNSEIEKSQRKDDEIVALMENELRQADRDERLLGRTTVLPHDPLVGLSTTQSFNLPLTAFCYLIRRLSLCTRYCIVCHNKLQSDYEALKPYVCDSKLCSYQYYSMNRGPSLEYEIIHNPKTVDLLVSLAYVSANDGAMEDPLPVGLGLRVPYPTHVVPQAQQPNIGMHHSIQATQTVVEPQTPKDVVKGPDGLCDFDDLSLPQMRAAIGSLIHTLPSIAEMKKHLERKVKAGKYKPKLKDIDPNILPAAWSILRWCVASCTAHIEAIESGEELIGGLDTQWTQFRLTVGAPDAEAKFKAALEDAAKEDKNAAVYPVIYAFHGSPLRNWHSIIRHGLWYKVVTHGRAFGDGVYLAKDSQTSMGYYASSARSSWSKSMSIPTNCMALTEVVNLPAKFVSHNPHYVIKDTHWIMCRYLLVRGGGDTEPTPENPAKKTKVAKPKVPFVSIDPKNPTTVSGKPIAIPDPSYTVEVLLQERKADNVYEDMDDEDLVIFSLDPSKPAKSASTFDHPDLDDDGDYQISAVASSSKANGSIQKPKDDWKHDAEYVSSVIETLNFPPLQSSPSASMAIQRELRAMQKEQDNAKSLKELGWYMPPEHIGDNLYQWIVELHSLDESLPISKDMKANGVNSIIFEIRFPPTFPNSPPFFRIVTPRFLPFIRGGGGHVTGGGSICMDLLTSDGWLPSYSISAVLMQIRLALSNLEPRPARLDDNWKSHYGVAESLQGYKRAASTHNWTLPEGLDRLVR</sequence>
<dbReference type="PROSITE" id="PS50127">
    <property type="entry name" value="UBC_2"/>
    <property type="match status" value="1"/>
</dbReference>
<reference evidence="7" key="1">
    <citation type="submission" date="2020-11" db="EMBL/GenBank/DDBJ databases">
        <authorList>
            <consortium name="DOE Joint Genome Institute"/>
            <person name="Ahrendt S."/>
            <person name="Riley R."/>
            <person name="Andreopoulos W."/>
            <person name="Labutti K."/>
            <person name="Pangilinan J."/>
            <person name="Ruiz-Duenas F.J."/>
            <person name="Barrasa J.M."/>
            <person name="Sanchez-Garcia M."/>
            <person name="Camarero S."/>
            <person name="Miyauchi S."/>
            <person name="Serrano A."/>
            <person name="Linde D."/>
            <person name="Babiker R."/>
            <person name="Drula E."/>
            <person name="Ayuso-Fernandez I."/>
            <person name="Pacheco R."/>
            <person name="Padilla G."/>
            <person name="Ferreira P."/>
            <person name="Barriuso J."/>
            <person name="Kellner H."/>
            <person name="Castanera R."/>
            <person name="Alfaro M."/>
            <person name="Ramirez L."/>
            <person name="Pisabarro A.G."/>
            <person name="Kuo A."/>
            <person name="Tritt A."/>
            <person name="Lipzen A."/>
            <person name="He G."/>
            <person name="Yan M."/>
            <person name="Ng V."/>
            <person name="Cullen D."/>
            <person name="Martin F."/>
            <person name="Rosso M.-N."/>
            <person name="Henrissat B."/>
            <person name="Hibbett D."/>
            <person name="Martinez A.T."/>
            <person name="Grigoriev I.V."/>
        </authorList>
    </citation>
    <scope>NUCLEOTIDE SEQUENCE</scope>
    <source>
        <strain evidence="7">CIRM-BRFM 674</strain>
    </source>
</reference>
<evidence type="ECO:0000256" key="1">
    <source>
        <dbReference type="ARBA" id="ARBA00022676"/>
    </source>
</evidence>
<organism evidence="7 8">
    <name type="scientific">Pholiota conissans</name>
    <dbReference type="NCBI Taxonomy" id="109636"/>
    <lineage>
        <taxon>Eukaryota</taxon>
        <taxon>Fungi</taxon>
        <taxon>Dikarya</taxon>
        <taxon>Basidiomycota</taxon>
        <taxon>Agaricomycotina</taxon>
        <taxon>Agaricomycetes</taxon>
        <taxon>Agaricomycetidae</taxon>
        <taxon>Agaricales</taxon>
        <taxon>Agaricineae</taxon>
        <taxon>Strophariaceae</taxon>
        <taxon>Pholiota</taxon>
    </lineage>
</organism>
<keyword evidence="8" id="KW-1185">Reference proteome</keyword>
<feature type="domain" description="UBC core" evidence="6">
    <location>
        <begin position="987"/>
        <end position="1168"/>
    </location>
</feature>
<feature type="region of interest" description="Disordered" evidence="5">
    <location>
        <begin position="1"/>
        <end position="46"/>
    </location>
</feature>
<dbReference type="OrthoDB" id="109543at2759"/>
<dbReference type="Gene3D" id="3.10.110.10">
    <property type="entry name" value="Ubiquitin Conjugating Enzyme"/>
    <property type="match status" value="1"/>
</dbReference>
<keyword evidence="2" id="KW-0808">Transferase</keyword>
<evidence type="ECO:0000313" key="8">
    <source>
        <dbReference type="Proteomes" id="UP000807469"/>
    </source>
</evidence>
<proteinExistence type="predicted"/>
<dbReference type="GO" id="GO:0016779">
    <property type="term" value="F:nucleotidyltransferase activity"/>
    <property type="evidence" value="ECO:0007669"/>
    <property type="project" value="UniProtKB-KW"/>
</dbReference>
<evidence type="ECO:0000313" key="7">
    <source>
        <dbReference type="EMBL" id="KAF9481500.1"/>
    </source>
</evidence>
<evidence type="ECO:0000259" key="6">
    <source>
        <dbReference type="PROSITE" id="PS50127"/>
    </source>
</evidence>
<gene>
    <name evidence="7" type="ORF">BDN70DRAFT_876298</name>
</gene>
<dbReference type="SMART" id="SM00212">
    <property type="entry name" value="UBCc"/>
    <property type="match status" value="1"/>
</dbReference>
<comment type="caution">
    <text evidence="7">The sequence shown here is derived from an EMBL/GenBank/DDBJ whole genome shotgun (WGS) entry which is preliminary data.</text>
</comment>
<dbReference type="InterPro" id="IPR000608">
    <property type="entry name" value="UBC"/>
</dbReference>
<keyword evidence="3" id="KW-0548">Nucleotidyltransferase</keyword>
<dbReference type="EMBL" id="MU155178">
    <property type="protein sequence ID" value="KAF9481500.1"/>
    <property type="molecule type" value="Genomic_DNA"/>
</dbReference>
<feature type="compositionally biased region" description="Polar residues" evidence="5">
    <location>
        <begin position="1"/>
        <end position="10"/>
    </location>
</feature>
<dbReference type="Gene3D" id="3.90.228.10">
    <property type="match status" value="1"/>
</dbReference>
<dbReference type="SUPFAM" id="SSF54495">
    <property type="entry name" value="UBC-like"/>
    <property type="match status" value="1"/>
</dbReference>
<dbReference type="InterPro" id="IPR016135">
    <property type="entry name" value="UBQ-conjugating_enzyme/RWD"/>
</dbReference>